<dbReference type="OrthoDB" id="1364277at2"/>
<organism evidence="2 3">
    <name type="scientific">Flavobacterium omnivorum</name>
    <dbReference type="NCBI Taxonomy" id="178355"/>
    <lineage>
        <taxon>Bacteria</taxon>
        <taxon>Pseudomonadati</taxon>
        <taxon>Bacteroidota</taxon>
        <taxon>Flavobacteriia</taxon>
        <taxon>Flavobacteriales</taxon>
        <taxon>Flavobacteriaceae</taxon>
        <taxon>Flavobacterium</taxon>
    </lineage>
</organism>
<dbReference type="EMBL" id="FNDB01000032">
    <property type="protein sequence ID" value="SDI26072.1"/>
    <property type="molecule type" value="Genomic_DNA"/>
</dbReference>
<feature type="signal peptide" evidence="1">
    <location>
        <begin position="1"/>
        <end position="20"/>
    </location>
</feature>
<dbReference type="AlphaFoldDB" id="A0A1G8J4T1"/>
<name>A0A1G8J4T1_9FLAO</name>
<keyword evidence="3" id="KW-1185">Reference proteome</keyword>
<evidence type="ECO:0008006" key="4">
    <source>
        <dbReference type="Google" id="ProtNLM"/>
    </source>
</evidence>
<keyword evidence="1" id="KW-0732">Signal</keyword>
<sequence>MKGYKIIFFSVITAISLAFCAMKQELQTEFPQEIQSVFYQKVKKGTESSVINFYIEFKKPLAANIKLEKIYFHNQESPVQEITPKDFKSSFLQSNKKEDLIMDKNPAKEYGNKAPVVQKSKFDLKSNEAVLEYTKDGKTLFYKIANVLEKPLR</sequence>
<evidence type="ECO:0000256" key="1">
    <source>
        <dbReference type="SAM" id="SignalP"/>
    </source>
</evidence>
<dbReference type="STRING" id="178355.SAMN04488062_13210"/>
<proteinExistence type="predicted"/>
<gene>
    <name evidence="2" type="ORF">SAMN04488062_13210</name>
</gene>
<feature type="chain" id="PRO_5011552069" description="Lipoprotein" evidence="1">
    <location>
        <begin position="21"/>
        <end position="153"/>
    </location>
</feature>
<evidence type="ECO:0000313" key="2">
    <source>
        <dbReference type="EMBL" id="SDI26072.1"/>
    </source>
</evidence>
<accession>A0A1G8J4T1</accession>
<evidence type="ECO:0000313" key="3">
    <source>
        <dbReference type="Proteomes" id="UP000199274"/>
    </source>
</evidence>
<protein>
    <recommendedName>
        <fullName evidence="4">Lipoprotein</fullName>
    </recommendedName>
</protein>
<dbReference type="Proteomes" id="UP000199274">
    <property type="component" value="Unassembled WGS sequence"/>
</dbReference>
<dbReference type="RefSeq" id="WP_091259548.1">
    <property type="nucleotide sequence ID" value="NZ_FNDB01000032.1"/>
</dbReference>
<reference evidence="3" key="1">
    <citation type="submission" date="2016-10" db="EMBL/GenBank/DDBJ databases">
        <authorList>
            <person name="Varghese N."/>
            <person name="Submissions S."/>
        </authorList>
    </citation>
    <scope>NUCLEOTIDE SEQUENCE [LARGE SCALE GENOMIC DNA]</scope>
    <source>
        <strain evidence="3">CGMCC 1.2747</strain>
    </source>
</reference>